<dbReference type="RefSeq" id="WP_045106971.1">
    <property type="nucleotide sequence ID" value="NZ_LN681225.1"/>
</dbReference>
<reference evidence="2" key="1">
    <citation type="submission" date="2014-09" db="EMBL/GenBank/DDBJ databases">
        <authorList>
            <person name="Gomez-Valero L."/>
        </authorList>
    </citation>
    <scope>NUCLEOTIDE SEQUENCE [LARGE SCALE GENOMIC DNA]</scope>
    <source>
        <strain evidence="2">ATCC35250</strain>
    </source>
</reference>
<protein>
    <submittedName>
        <fullName evidence="1">Uncharacterized protein</fullName>
    </submittedName>
</protein>
<dbReference type="OrthoDB" id="5643322at2"/>
<accession>A0A0A8USY7</accession>
<dbReference type="Proteomes" id="UP000032803">
    <property type="component" value="Chromosome I"/>
</dbReference>
<name>A0A0A8USY7_LEGHA</name>
<dbReference type="EMBL" id="LN681225">
    <property type="protein sequence ID" value="CEK11863.1"/>
    <property type="molecule type" value="Genomic_DNA"/>
</dbReference>
<sequence>MSKYKLPPLVLFESHADRSVVDFLIRNLDYLRKAGYKKICFEIPQTESLEATIKQIGGLIPRQADVVSSSNPNDPKFASEVEKLRTLGNKQSLLLEIKDSGLEFLAIDMSIEEQLSVGVNSLKRNDMLSKGVIAAAAECDGGVIVVSGFGHCIMQQMIAHLDKDHADQYLWYHLHDPTHETSAHQELTQAYTKKGYGAYFPLGVSIKDASQDAEKIDEAIKQDISRNCYNYVEQEVQTSTANILKKLVGNSVSSYLRTDGQYHVDAIIPLPKPSIIKREDFLHNLTNTLKGIPYEVQESKAIIRDINSEPVAAQISLLNKFN</sequence>
<dbReference type="KEGG" id="lha:LHA_2869"/>
<proteinExistence type="predicted"/>
<evidence type="ECO:0000313" key="1">
    <source>
        <dbReference type="EMBL" id="CEK11863.1"/>
    </source>
</evidence>
<dbReference type="HOGENOM" id="CLU_862740_0_0_6"/>
<dbReference type="PATRIC" id="fig|449.7.peg.1407"/>
<organism evidence="1 2">
    <name type="scientific">Legionella hackeliae</name>
    <dbReference type="NCBI Taxonomy" id="449"/>
    <lineage>
        <taxon>Bacteria</taxon>
        <taxon>Pseudomonadati</taxon>
        <taxon>Pseudomonadota</taxon>
        <taxon>Gammaproteobacteria</taxon>
        <taxon>Legionellales</taxon>
        <taxon>Legionellaceae</taxon>
        <taxon>Legionella</taxon>
    </lineage>
</organism>
<gene>
    <name evidence="1" type="ORF">LHA_2869</name>
</gene>
<evidence type="ECO:0000313" key="2">
    <source>
        <dbReference type="Proteomes" id="UP000032803"/>
    </source>
</evidence>
<dbReference type="AlphaFoldDB" id="A0A0A8USY7"/>
<keyword evidence="2" id="KW-1185">Reference proteome</keyword>